<keyword evidence="1" id="KW-1133">Transmembrane helix</keyword>
<sequence length="303" mass="35873">MKRFLKNSILFLLVFFIVDKGFYYFLIKAPEREYDTRLEEVFEGNLNKDIIILGSSRGSDNILAGQIEKATGQSTYNLSYQGSDVTFHYFMLNTLLKFNQKPKTVILLIDNPYEFDSKKSLNFRIDRLLPLAKYNYFNEELITQKEKNLFSRIFCLGRLNWEQITFNQTKKTSVIPIDSFGSMPLYKKKDTTFLQYAKKEKVYLETNESKVKVAAFKKFQYLCKQDKIQLFYVFSPSFMEFNSGFYTRFLKEVQKKNVMVYDSLNPVYKDPAYFYDESHLLETGAKIYTDEIITFIKNKNQTK</sequence>
<evidence type="ECO:0008006" key="4">
    <source>
        <dbReference type="Google" id="ProtNLM"/>
    </source>
</evidence>
<dbReference type="EMBL" id="CP020918">
    <property type="protein sequence ID" value="AWG21464.1"/>
    <property type="molecule type" value="Genomic_DNA"/>
</dbReference>
<evidence type="ECO:0000256" key="1">
    <source>
        <dbReference type="SAM" id="Phobius"/>
    </source>
</evidence>
<dbReference type="AlphaFoldDB" id="A0A2S1LCK0"/>
<name>A0A2S1LCK0_9FLAO</name>
<keyword evidence="3" id="KW-1185">Reference proteome</keyword>
<evidence type="ECO:0000313" key="2">
    <source>
        <dbReference type="EMBL" id="AWG21464.1"/>
    </source>
</evidence>
<proteinExistence type="predicted"/>
<accession>A0A2S1LCK0</accession>
<protein>
    <recommendedName>
        <fullName evidence="4">DUF1574 domain-containing protein</fullName>
    </recommendedName>
</protein>
<evidence type="ECO:0000313" key="3">
    <source>
        <dbReference type="Proteomes" id="UP000244527"/>
    </source>
</evidence>
<dbReference type="Proteomes" id="UP000244527">
    <property type="component" value="Chromosome"/>
</dbReference>
<keyword evidence="1" id="KW-0812">Transmembrane</keyword>
<dbReference type="OrthoDB" id="869432at2"/>
<organism evidence="2 3">
    <name type="scientific">Flavobacterium faecale</name>
    <dbReference type="NCBI Taxonomy" id="1355330"/>
    <lineage>
        <taxon>Bacteria</taxon>
        <taxon>Pseudomonadati</taxon>
        <taxon>Bacteroidota</taxon>
        <taxon>Flavobacteriia</taxon>
        <taxon>Flavobacteriales</taxon>
        <taxon>Flavobacteriaceae</taxon>
        <taxon>Flavobacterium</taxon>
    </lineage>
</organism>
<dbReference type="KEGG" id="ffa:FFWV33_07910"/>
<dbReference type="RefSeq" id="WP_108740402.1">
    <property type="nucleotide sequence ID" value="NZ_CP020918.1"/>
</dbReference>
<gene>
    <name evidence="2" type="ORF">FFWV33_07910</name>
</gene>
<reference evidence="2 3" key="1">
    <citation type="submission" date="2017-04" db="EMBL/GenBank/DDBJ databases">
        <title>Compelte genome sequence of WV33.</title>
        <authorList>
            <person name="Lee P.C."/>
        </authorList>
    </citation>
    <scope>NUCLEOTIDE SEQUENCE [LARGE SCALE GENOMIC DNA]</scope>
    <source>
        <strain evidence="2 3">WV33</strain>
    </source>
</reference>
<keyword evidence="1" id="KW-0472">Membrane</keyword>
<feature type="transmembrane region" description="Helical" evidence="1">
    <location>
        <begin position="9"/>
        <end position="27"/>
    </location>
</feature>